<dbReference type="Pfam" id="PF03989">
    <property type="entry name" value="DNA_gyraseA_C"/>
    <property type="match status" value="1"/>
</dbReference>
<gene>
    <name evidence="1" type="ORF">UW61_C0029G0007</name>
</gene>
<dbReference type="GO" id="GO:0003916">
    <property type="term" value="F:DNA topoisomerase activity"/>
    <property type="evidence" value="ECO:0007669"/>
    <property type="project" value="InterPro"/>
</dbReference>
<reference evidence="1 2" key="1">
    <citation type="journal article" date="2015" name="Nature">
        <title>rRNA introns, odd ribosomes, and small enigmatic genomes across a large radiation of phyla.</title>
        <authorList>
            <person name="Brown C.T."/>
            <person name="Hug L.A."/>
            <person name="Thomas B.C."/>
            <person name="Sharon I."/>
            <person name="Castelle C.J."/>
            <person name="Singh A."/>
            <person name="Wilkins M.J."/>
            <person name="Williams K.H."/>
            <person name="Banfield J.F."/>
        </authorList>
    </citation>
    <scope>NUCLEOTIDE SEQUENCE [LARGE SCALE GENOMIC DNA]</scope>
</reference>
<organism evidence="1 2">
    <name type="scientific">Candidatus Curtissbacteria bacterium GW2011_GWC1_44_33</name>
    <dbReference type="NCBI Taxonomy" id="1618413"/>
    <lineage>
        <taxon>Bacteria</taxon>
        <taxon>Candidatus Curtissiibacteriota</taxon>
    </lineage>
</organism>
<dbReference type="Gene3D" id="2.120.10.90">
    <property type="entry name" value="DNA gyrase/topoisomerase IV, subunit A, C-terminal"/>
    <property type="match status" value="1"/>
</dbReference>
<dbReference type="GO" id="GO:0005524">
    <property type="term" value="F:ATP binding"/>
    <property type="evidence" value="ECO:0007669"/>
    <property type="project" value="InterPro"/>
</dbReference>
<comment type="caution">
    <text evidence="1">The sequence shown here is derived from an EMBL/GenBank/DDBJ whole genome shotgun (WGS) entry which is preliminary data.</text>
</comment>
<dbReference type="InterPro" id="IPR035516">
    <property type="entry name" value="Gyrase/topoIV_suA_C"/>
</dbReference>
<dbReference type="Proteomes" id="UP000033901">
    <property type="component" value="Unassembled WGS sequence"/>
</dbReference>
<dbReference type="GO" id="GO:0003677">
    <property type="term" value="F:DNA binding"/>
    <property type="evidence" value="ECO:0007669"/>
    <property type="project" value="InterPro"/>
</dbReference>
<name>A0A0G1J4N3_9BACT</name>
<proteinExistence type="predicted"/>
<evidence type="ECO:0000313" key="2">
    <source>
        <dbReference type="Proteomes" id="UP000033901"/>
    </source>
</evidence>
<sequence length="68" mass="7388">MVTEKIDQVIITSKMGQVIKLPLKNIPQLGRATQGVILMRFARKTDSVAAAACLEKDSGESEDKTQAN</sequence>
<evidence type="ECO:0000313" key="1">
    <source>
        <dbReference type="EMBL" id="KKT66283.1"/>
    </source>
</evidence>
<dbReference type="GO" id="GO:0006265">
    <property type="term" value="P:DNA topological change"/>
    <property type="evidence" value="ECO:0007669"/>
    <property type="project" value="InterPro"/>
</dbReference>
<dbReference type="SUPFAM" id="SSF101904">
    <property type="entry name" value="GyrA/ParC C-terminal domain-like"/>
    <property type="match status" value="1"/>
</dbReference>
<dbReference type="InterPro" id="IPR006691">
    <property type="entry name" value="GyrA/parC_rep"/>
</dbReference>
<accession>A0A0G1J4N3</accession>
<dbReference type="EMBL" id="LCIZ01000029">
    <property type="protein sequence ID" value="KKT66283.1"/>
    <property type="molecule type" value="Genomic_DNA"/>
</dbReference>
<protein>
    <submittedName>
        <fullName evidence="1">Gyrase subunit A protein</fullName>
    </submittedName>
</protein>
<dbReference type="AlphaFoldDB" id="A0A0G1J4N3"/>